<evidence type="ECO:0000256" key="1">
    <source>
        <dbReference type="SAM" id="MobiDB-lite"/>
    </source>
</evidence>
<dbReference type="AlphaFoldDB" id="A0A7Z0B1D7"/>
<evidence type="ECO:0000313" key="3">
    <source>
        <dbReference type="EMBL" id="NYH23249.1"/>
    </source>
</evidence>
<feature type="region of interest" description="Disordered" evidence="1">
    <location>
        <begin position="1"/>
        <end position="24"/>
    </location>
</feature>
<name>A0A7Z0B1D7_9BURK</name>
<dbReference type="Proteomes" id="UP000572540">
    <property type="component" value="Unassembled WGS sequence"/>
</dbReference>
<gene>
    <name evidence="3" type="ORF">GGD40_002728</name>
    <name evidence="2" type="ORF">GGD41_004827</name>
</gene>
<dbReference type="RefSeq" id="WP_257030406.1">
    <property type="nucleotide sequence ID" value="NZ_JACCAS010000001.1"/>
</dbReference>
<feature type="compositionally biased region" description="Basic and acidic residues" evidence="1">
    <location>
        <begin position="1"/>
        <end position="20"/>
    </location>
</feature>
<accession>A0A7Z0B1D7</accession>
<dbReference type="Proteomes" id="UP000540929">
    <property type="component" value="Unassembled WGS sequence"/>
</dbReference>
<evidence type="ECO:0000313" key="2">
    <source>
        <dbReference type="EMBL" id="NYH17599.1"/>
    </source>
</evidence>
<organism evidence="2 5">
    <name type="scientific">Paraburkholderia bryophila</name>
    <dbReference type="NCBI Taxonomy" id="420952"/>
    <lineage>
        <taxon>Bacteria</taxon>
        <taxon>Pseudomonadati</taxon>
        <taxon>Pseudomonadota</taxon>
        <taxon>Betaproteobacteria</taxon>
        <taxon>Burkholderiales</taxon>
        <taxon>Burkholderiaceae</taxon>
        <taxon>Paraburkholderia</taxon>
    </lineage>
</organism>
<dbReference type="EMBL" id="JACCAU010000001">
    <property type="protein sequence ID" value="NYH17599.1"/>
    <property type="molecule type" value="Genomic_DNA"/>
</dbReference>
<dbReference type="Pfam" id="PF14384">
    <property type="entry name" value="BrnA_antitoxin"/>
    <property type="match status" value="1"/>
</dbReference>
<evidence type="ECO:0000313" key="4">
    <source>
        <dbReference type="Proteomes" id="UP000540929"/>
    </source>
</evidence>
<keyword evidence="4" id="KW-1185">Reference proteome</keyword>
<reference evidence="4 5" key="1">
    <citation type="submission" date="2020-07" db="EMBL/GenBank/DDBJ databases">
        <title>Exploring microbial biodiversity for novel pathways involved in the catabolism of aromatic compounds derived from lignin.</title>
        <authorList>
            <person name="Elkins J."/>
        </authorList>
    </citation>
    <scope>NUCLEOTIDE SEQUENCE [LARGE SCALE GENOMIC DNA]</scope>
    <source>
        <strain evidence="2 5">H2C3B</strain>
        <strain evidence="3 4">H2C3C</strain>
    </source>
</reference>
<sequence>MMKKKSATDWKRLASAKDEQIDTSEMPELAGDFFERAELHVPPKQAVTMRLDADVLSWFKEQGQGYQTRINKLLRAYMMAQQRRQP</sequence>
<proteinExistence type="predicted"/>
<protein>
    <submittedName>
        <fullName evidence="2">Uncharacterized protein (DUF4415 family)</fullName>
    </submittedName>
</protein>
<evidence type="ECO:0000313" key="5">
    <source>
        <dbReference type="Proteomes" id="UP000572540"/>
    </source>
</evidence>
<comment type="caution">
    <text evidence="2">The sequence shown here is derived from an EMBL/GenBank/DDBJ whole genome shotgun (WGS) entry which is preliminary data.</text>
</comment>
<dbReference type="EMBL" id="JACCAS010000001">
    <property type="protein sequence ID" value="NYH23249.1"/>
    <property type="molecule type" value="Genomic_DNA"/>
</dbReference>
<dbReference type="InterPro" id="IPR025528">
    <property type="entry name" value="BrnA_antitoxin"/>
</dbReference>